<dbReference type="InterPro" id="IPR011990">
    <property type="entry name" value="TPR-like_helical_dom_sf"/>
</dbReference>
<feature type="repeat" description="TPR" evidence="3">
    <location>
        <begin position="83"/>
        <end position="116"/>
    </location>
</feature>
<dbReference type="Pfam" id="PF13181">
    <property type="entry name" value="TPR_8"/>
    <property type="match status" value="1"/>
</dbReference>
<protein>
    <submittedName>
        <fullName evidence="4">Tetratricopeptide repeat protein</fullName>
    </submittedName>
</protein>
<dbReference type="Proteomes" id="UP000056419">
    <property type="component" value="Unassembled WGS sequence"/>
</dbReference>
<sequence>MSIFDNKKIGLFLLVAGFLFVSCGTSRKQAKALSAKPVAELTPEQQRKYDYFFLEAARLKIQKDYDAAFDLLQHCLTINPNASSALYELAQYYLFLKQVPQGQAALEKAVENDPDNYWYSQGLANLYQQQDEKEKAMKLLEDMSIRFTDKLDPLYALLDIYNRQEQYDKVIATLNRIEEKMGKSEQLSMEKFRIYLQMKDNKNAFHEIESLVAEYPMDSRYQVVLGDVYMQNGKKEEAYNMYRKVLDAEPDNVMAMYSLASYYEETGQKDLYQQQLDTLLLNKKVPSETKLNVMRQFVVQNEQDGKDSTRVISLFDRILEQEPDDAGIPMLYAQYLLSKGMNKEAFPVLRQVLAIDPTNTAARMMLLGEAVRKEDYNDVIDLCEAGVETNPEMLEFYFYLAIAYNQAERTDDVISICQKALTQITADSKKEVVSDFYSILGDAYHTKDLNTEAYAAYDSALVYNPSNIGALNNYAYYLSVERRNLDKAEEMSYKTVKAEPDNATYLDTYAWILFEKGNYAEARLYIDDAMKSDGGKSDVIVEHCGDIYYMTGDVDKALEYWNQALKIGSKSKTLQEKIRKKKYISDK</sequence>
<dbReference type="STRING" id="46506.AA415_01174"/>
<dbReference type="InterPro" id="IPR051012">
    <property type="entry name" value="CellSynth/LPSAsmb/PSIAsmb"/>
</dbReference>
<evidence type="ECO:0000313" key="5">
    <source>
        <dbReference type="Proteomes" id="UP000056419"/>
    </source>
</evidence>
<evidence type="ECO:0000313" key="4">
    <source>
        <dbReference type="EMBL" id="KWR56104.1"/>
    </source>
</evidence>
<dbReference type="PATRIC" id="fig|46506.5.peg.1254"/>
<feature type="repeat" description="TPR" evidence="3">
    <location>
        <begin position="219"/>
        <end position="252"/>
    </location>
</feature>
<dbReference type="AlphaFoldDB" id="A0A108TA28"/>
<dbReference type="SMART" id="SM00386">
    <property type="entry name" value="HAT"/>
    <property type="match status" value="4"/>
</dbReference>
<evidence type="ECO:0000256" key="2">
    <source>
        <dbReference type="ARBA" id="ARBA00022803"/>
    </source>
</evidence>
<organism evidence="4 5">
    <name type="scientific">Bacteroides stercoris</name>
    <dbReference type="NCBI Taxonomy" id="46506"/>
    <lineage>
        <taxon>Bacteria</taxon>
        <taxon>Pseudomonadati</taxon>
        <taxon>Bacteroidota</taxon>
        <taxon>Bacteroidia</taxon>
        <taxon>Bacteroidales</taxon>
        <taxon>Bacteroidaceae</taxon>
        <taxon>Bacteroides</taxon>
    </lineage>
</organism>
<feature type="repeat" description="TPR" evidence="3">
    <location>
        <begin position="434"/>
        <end position="467"/>
    </location>
</feature>
<dbReference type="Gene3D" id="1.25.40.10">
    <property type="entry name" value="Tetratricopeptide repeat domain"/>
    <property type="match status" value="4"/>
</dbReference>
<dbReference type="InterPro" id="IPR019734">
    <property type="entry name" value="TPR_rpt"/>
</dbReference>
<dbReference type="RefSeq" id="WP_060385550.1">
    <property type="nucleotide sequence ID" value="NZ_LRGC01000004.1"/>
</dbReference>
<accession>A0A108TA28</accession>
<gene>
    <name evidence="4" type="ORF">AA415_01174</name>
</gene>
<dbReference type="PROSITE" id="PS51257">
    <property type="entry name" value="PROKAR_LIPOPROTEIN"/>
    <property type="match status" value="1"/>
</dbReference>
<dbReference type="Pfam" id="PF14559">
    <property type="entry name" value="TPR_19"/>
    <property type="match status" value="1"/>
</dbReference>
<comment type="caution">
    <text evidence="4">The sequence shown here is derived from an EMBL/GenBank/DDBJ whole genome shotgun (WGS) entry which is preliminary data.</text>
</comment>
<dbReference type="EMBL" id="LRGC01000004">
    <property type="protein sequence ID" value="KWR56104.1"/>
    <property type="molecule type" value="Genomic_DNA"/>
</dbReference>
<dbReference type="PANTHER" id="PTHR45586:SF1">
    <property type="entry name" value="LIPOPOLYSACCHARIDE ASSEMBLY PROTEIN B"/>
    <property type="match status" value="1"/>
</dbReference>
<dbReference type="InterPro" id="IPR003107">
    <property type="entry name" value="HAT"/>
</dbReference>
<dbReference type="PANTHER" id="PTHR45586">
    <property type="entry name" value="TPR REPEAT-CONTAINING PROTEIN PA4667"/>
    <property type="match status" value="1"/>
</dbReference>
<keyword evidence="2 3" id="KW-0802">TPR repeat</keyword>
<evidence type="ECO:0000256" key="3">
    <source>
        <dbReference type="PROSITE-ProRule" id="PRU00339"/>
    </source>
</evidence>
<feature type="repeat" description="TPR" evidence="3">
    <location>
        <begin position="538"/>
        <end position="571"/>
    </location>
</feature>
<dbReference type="GO" id="GO:0006396">
    <property type="term" value="P:RNA processing"/>
    <property type="evidence" value="ECO:0007669"/>
    <property type="project" value="InterPro"/>
</dbReference>
<name>A0A108TA28_BACSE</name>
<evidence type="ECO:0000256" key="1">
    <source>
        <dbReference type="ARBA" id="ARBA00022737"/>
    </source>
</evidence>
<reference evidence="4 5" key="1">
    <citation type="journal article" date="2016" name="BMC Genomics">
        <title>Type VI secretion systems of human gut Bacteroidales segregate into three genetic architectures, two of which are contained on mobile genetic elements.</title>
        <authorList>
            <person name="Coyne M.J."/>
            <person name="Roelofs K.G."/>
            <person name="Comstock L.E."/>
        </authorList>
    </citation>
    <scope>NUCLEOTIDE SEQUENCE [LARGE SCALE GENOMIC DNA]</scope>
    <source>
        <strain evidence="4 5">CL09T03C01</strain>
    </source>
</reference>
<keyword evidence="1" id="KW-0677">Repeat</keyword>
<dbReference type="PROSITE" id="PS50005">
    <property type="entry name" value="TPR"/>
    <property type="match status" value="4"/>
</dbReference>
<dbReference type="SMART" id="SM00028">
    <property type="entry name" value="TPR"/>
    <property type="match status" value="6"/>
</dbReference>
<dbReference type="SUPFAM" id="SSF48452">
    <property type="entry name" value="TPR-like"/>
    <property type="match status" value="3"/>
</dbReference>
<keyword evidence="5" id="KW-1185">Reference proteome</keyword>
<proteinExistence type="predicted"/>